<accession>S7TYM9</accession>
<dbReference type="eggNOG" id="COG1638">
    <property type="taxonomic scope" value="Bacteria"/>
</dbReference>
<keyword evidence="4" id="KW-1185">Reference proteome</keyword>
<organism evidence="3 4">
    <name type="scientific">Desulfococcus multivorans DSM 2059</name>
    <dbReference type="NCBI Taxonomy" id="1121405"/>
    <lineage>
        <taxon>Bacteria</taxon>
        <taxon>Pseudomonadati</taxon>
        <taxon>Thermodesulfobacteriota</taxon>
        <taxon>Desulfobacteria</taxon>
        <taxon>Desulfobacterales</taxon>
        <taxon>Desulfococcaceae</taxon>
        <taxon>Desulfococcus</taxon>
    </lineage>
</organism>
<dbReference type="InterPro" id="IPR038404">
    <property type="entry name" value="TRAP_DctP_sf"/>
</dbReference>
<comment type="caution">
    <text evidence="3">The sequence shown here is derived from an EMBL/GenBank/DDBJ whole genome shotgun (WGS) entry which is preliminary data.</text>
</comment>
<feature type="chain" id="PRO_5030177236" evidence="2">
    <location>
        <begin position="31"/>
        <end position="343"/>
    </location>
</feature>
<name>S7TYM9_DESML</name>
<proteinExistence type="predicted"/>
<dbReference type="NCBIfam" id="NF037995">
    <property type="entry name" value="TRAP_S1"/>
    <property type="match status" value="1"/>
</dbReference>
<dbReference type="PANTHER" id="PTHR33376">
    <property type="match status" value="1"/>
</dbReference>
<evidence type="ECO:0000256" key="2">
    <source>
        <dbReference type="SAM" id="SignalP"/>
    </source>
</evidence>
<keyword evidence="1 2" id="KW-0732">Signal</keyword>
<evidence type="ECO:0000313" key="4">
    <source>
        <dbReference type="Proteomes" id="UP000014977"/>
    </source>
</evidence>
<dbReference type="GO" id="GO:0055085">
    <property type="term" value="P:transmembrane transport"/>
    <property type="evidence" value="ECO:0007669"/>
    <property type="project" value="InterPro"/>
</dbReference>
<sequence>MKKLFPFYTRIGFVFCLCFSLFKVFPAASAAEAVNLTYSSFFPPTHVQSQLSESWCREVENRTDGRIKIQYYAGQTLTNTKQTYDSVMEGIADIGTSGLAYTRGRFPLMSAIDLPFGYTSGVAATAAANEVYAKFQPKEFSDTKVLYFHAHGPGMLHTREKAVRTLEDIKGLKIRSTGTSAEVAAALGGTPVPMPMPESYQSLQKGVVDASMHPVEANKGWKLGEVTRYATFAYPSGYTTVFFVVMNKDKWNKLDPRDQKIIEEINVEWAGKHGEAWDSSDMEGVRFFLEQGNTILGLDAKESAKWEKAVAPLIDMYAADLDKKGLNGKGVIGAIRESLKNFQ</sequence>
<evidence type="ECO:0000256" key="1">
    <source>
        <dbReference type="ARBA" id="ARBA00022729"/>
    </source>
</evidence>
<dbReference type="Proteomes" id="UP000014977">
    <property type="component" value="Unassembled WGS sequence"/>
</dbReference>
<evidence type="ECO:0000313" key="3">
    <source>
        <dbReference type="EMBL" id="EPR41825.1"/>
    </source>
</evidence>
<dbReference type="RefSeq" id="WP_020876206.1">
    <property type="nucleotide sequence ID" value="NZ_ATHJ01000071.1"/>
</dbReference>
<dbReference type="EMBL" id="ATHJ01000071">
    <property type="protein sequence ID" value="EPR41825.1"/>
    <property type="molecule type" value="Genomic_DNA"/>
</dbReference>
<reference evidence="3 4" key="1">
    <citation type="journal article" date="2013" name="Genome Announc.">
        <title>Draft genome sequences for three mercury-methylating, sulfate-reducing bacteria.</title>
        <authorList>
            <person name="Brown S.D."/>
            <person name="Hurt R.A.Jr."/>
            <person name="Gilmour C.C."/>
            <person name="Elias D.A."/>
        </authorList>
    </citation>
    <scope>NUCLEOTIDE SEQUENCE [LARGE SCALE GENOMIC DNA]</scope>
    <source>
        <strain evidence="3 4">DSM 2059</strain>
    </source>
</reference>
<gene>
    <name evidence="3" type="ORF">dsmv_1824</name>
</gene>
<dbReference type="Gene3D" id="3.40.190.170">
    <property type="entry name" value="Bacterial extracellular solute-binding protein, family 7"/>
    <property type="match status" value="1"/>
</dbReference>
<dbReference type="STRING" id="897.B2D07_00170"/>
<dbReference type="PATRIC" id="fig|1121405.3.peg.1280"/>
<dbReference type="AlphaFoldDB" id="S7TYM9"/>
<dbReference type="OrthoDB" id="8912194at2"/>
<dbReference type="PANTHER" id="PTHR33376:SF15">
    <property type="entry name" value="BLL6794 PROTEIN"/>
    <property type="match status" value="1"/>
</dbReference>
<feature type="signal peptide" evidence="2">
    <location>
        <begin position="1"/>
        <end position="30"/>
    </location>
</feature>
<dbReference type="CDD" id="cd13665">
    <property type="entry name" value="PBP2_TRAP_Dctp3_4"/>
    <property type="match status" value="1"/>
</dbReference>
<protein>
    <submittedName>
        <fullName evidence="3">Extracellular solute-binding protein, family 7</fullName>
    </submittedName>
</protein>
<dbReference type="Pfam" id="PF03480">
    <property type="entry name" value="DctP"/>
    <property type="match status" value="1"/>
</dbReference>
<dbReference type="InterPro" id="IPR018389">
    <property type="entry name" value="DctP_fam"/>
</dbReference>